<keyword evidence="2 7" id="KW-0963">Cytoplasm</keyword>
<dbReference type="GO" id="GO:0051301">
    <property type="term" value="P:cell division"/>
    <property type="evidence" value="ECO:0007669"/>
    <property type="project" value="UniProtKB-KW"/>
</dbReference>
<evidence type="ECO:0000256" key="4">
    <source>
        <dbReference type="ARBA" id="ARBA00023015"/>
    </source>
</evidence>
<dbReference type="GO" id="GO:0009295">
    <property type="term" value="C:nucleoid"/>
    <property type="evidence" value="ECO:0007669"/>
    <property type="project" value="UniProtKB-SubCell"/>
</dbReference>
<keyword evidence="3" id="KW-0677">Repeat</keyword>
<keyword evidence="6 7" id="KW-0804">Transcription</keyword>
<dbReference type="GO" id="GO:2000143">
    <property type="term" value="P:negative regulation of DNA-templated transcription initiation"/>
    <property type="evidence" value="ECO:0007669"/>
    <property type="project" value="TreeGrafter"/>
</dbReference>
<dbReference type="CDD" id="cd16320">
    <property type="entry name" value="MraZ_N"/>
    <property type="match status" value="1"/>
</dbReference>
<keyword evidence="4 7" id="KW-0805">Transcription regulation</keyword>
<dbReference type="PROSITE" id="PS51740">
    <property type="entry name" value="SPOVT_ABRB"/>
    <property type="match status" value="2"/>
</dbReference>
<evidence type="ECO:0000256" key="1">
    <source>
        <dbReference type="ARBA" id="ARBA00013860"/>
    </source>
</evidence>
<gene>
    <name evidence="7" type="primary">mraZ</name>
    <name evidence="9" type="ORF">UU29_C0008G0095</name>
</gene>
<feature type="domain" description="SpoVT-AbrB" evidence="8">
    <location>
        <begin position="5"/>
        <end position="49"/>
    </location>
</feature>
<sequence>MFLGEYHTKFTGQGRIILPKKFRFELSGGKELILSRGFEGCIWGFSIEKWKNEAEKQLEITATEEKARNLRRYLFSAAESVVLDDQGRFIISKLLLDYAQLKGEVVIVGAGDHFEIWDPLKWQKLISELMI</sequence>
<dbReference type="Proteomes" id="UP000034601">
    <property type="component" value="Unassembled WGS sequence"/>
</dbReference>
<dbReference type="GO" id="GO:0005737">
    <property type="term" value="C:cytoplasm"/>
    <property type="evidence" value="ECO:0007669"/>
    <property type="project" value="UniProtKB-UniRule"/>
</dbReference>
<dbReference type="InterPro" id="IPR003444">
    <property type="entry name" value="MraZ"/>
</dbReference>
<comment type="similarity">
    <text evidence="7">Belongs to the MraZ family.</text>
</comment>
<dbReference type="EMBL" id="LCAB01000008">
    <property type="protein sequence ID" value="KKR82986.1"/>
    <property type="molecule type" value="Genomic_DNA"/>
</dbReference>
<evidence type="ECO:0000259" key="8">
    <source>
        <dbReference type="PROSITE" id="PS51740"/>
    </source>
</evidence>
<dbReference type="InterPro" id="IPR020603">
    <property type="entry name" value="MraZ_dom"/>
</dbReference>
<keyword evidence="9" id="KW-0131">Cell cycle</keyword>
<keyword evidence="9" id="KW-0132">Cell division</keyword>
<comment type="subcellular location">
    <subcellularLocation>
        <location evidence="7">Cytoplasm</location>
        <location evidence="7">Nucleoid</location>
    </subcellularLocation>
</comment>
<reference evidence="9 10" key="1">
    <citation type="journal article" date="2015" name="Nature">
        <title>rRNA introns, odd ribosomes, and small enigmatic genomes across a large radiation of phyla.</title>
        <authorList>
            <person name="Brown C.T."/>
            <person name="Hug L.A."/>
            <person name="Thomas B.C."/>
            <person name="Sharon I."/>
            <person name="Castelle C.J."/>
            <person name="Singh A."/>
            <person name="Wilkins M.J."/>
            <person name="Williams K.H."/>
            <person name="Banfield J.F."/>
        </authorList>
    </citation>
    <scope>NUCLEOTIDE SEQUENCE [LARGE SCALE GENOMIC DNA]</scope>
</reference>
<dbReference type="GO" id="GO:0003700">
    <property type="term" value="F:DNA-binding transcription factor activity"/>
    <property type="evidence" value="ECO:0007669"/>
    <property type="project" value="UniProtKB-UniRule"/>
</dbReference>
<dbReference type="InterPro" id="IPR007159">
    <property type="entry name" value="SpoVT-AbrB_dom"/>
</dbReference>
<evidence type="ECO:0000256" key="7">
    <source>
        <dbReference type="HAMAP-Rule" id="MF_01008"/>
    </source>
</evidence>
<evidence type="ECO:0000256" key="3">
    <source>
        <dbReference type="ARBA" id="ARBA00022737"/>
    </source>
</evidence>
<keyword evidence="5 7" id="KW-0238">DNA-binding</keyword>
<name>A0A0G0U6Z8_9BACT</name>
<dbReference type="GO" id="GO:0000976">
    <property type="term" value="F:transcription cis-regulatory region binding"/>
    <property type="evidence" value="ECO:0007669"/>
    <property type="project" value="TreeGrafter"/>
</dbReference>
<comment type="subunit">
    <text evidence="7">Forms oligomers.</text>
</comment>
<dbReference type="NCBIfam" id="TIGR00242">
    <property type="entry name" value="division/cell wall cluster transcriptional repressor MraZ"/>
    <property type="match status" value="1"/>
</dbReference>
<evidence type="ECO:0000313" key="10">
    <source>
        <dbReference type="Proteomes" id="UP000034601"/>
    </source>
</evidence>
<comment type="caution">
    <text evidence="9">The sequence shown here is derived from an EMBL/GenBank/DDBJ whole genome shotgun (WGS) entry which is preliminary data.</text>
</comment>
<dbReference type="HAMAP" id="MF_01008">
    <property type="entry name" value="MraZ"/>
    <property type="match status" value="1"/>
</dbReference>
<dbReference type="AlphaFoldDB" id="A0A0G0U6Z8"/>
<dbReference type="InterPro" id="IPR035642">
    <property type="entry name" value="MraZ_N"/>
</dbReference>
<dbReference type="InterPro" id="IPR035644">
    <property type="entry name" value="MraZ_C"/>
</dbReference>
<proteinExistence type="inferred from homology"/>
<dbReference type="InterPro" id="IPR037914">
    <property type="entry name" value="SpoVT-AbrB_sf"/>
</dbReference>
<organism evidence="9 10">
    <name type="scientific">Candidatus Daviesbacteria bacterium GW2011_GWA2_40_9</name>
    <dbReference type="NCBI Taxonomy" id="1618424"/>
    <lineage>
        <taxon>Bacteria</taxon>
        <taxon>Candidatus Daviesiibacteriota</taxon>
    </lineage>
</organism>
<evidence type="ECO:0000256" key="6">
    <source>
        <dbReference type="ARBA" id="ARBA00023163"/>
    </source>
</evidence>
<evidence type="ECO:0000256" key="2">
    <source>
        <dbReference type="ARBA" id="ARBA00022490"/>
    </source>
</evidence>
<dbReference type="PANTHER" id="PTHR34701">
    <property type="entry name" value="TRANSCRIPTIONAL REGULATOR MRAZ"/>
    <property type="match status" value="1"/>
</dbReference>
<evidence type="ECO:0000313" key="9">
    <source>
        <dbReference type="EMBL" id="KKR82986.1"/>
    </source>
</evidence>
<feature type="domain" description="SpoVT-AbrB" evidence="8">
    <location>
        <begin position="78"/>
        <end position="121"/>
    </location>
</feature>
<dbReference type="SUPFAM" id="SSF89447">
    <property type="entry name" value="AbrB/MazE/MraZ-like"/>
    <property type="match status" value="1"/>
</dbReference>
<dbReference type="PANTHER" id="PTHR34701:SF1">
    <property type="entry name" value="TRANSCRIPTIONAL REGULATOR MRAZ"/>
    <property type="match status" value="1"/>
</dbReference>
<dbReference type="InterPro" id="IPR038619">
    <property type="entry name" value="MraZ_sf"/>
</dbReference>
<evidence type="ECO:0000256" key="5">
    <source>
        <dbReference type="ARBA" id="ARBA00023125"/>
    </source>
</evidence>
<dbReference type="Pfam" id="PF02381">
    <property type="entry name" value="MraZ"/>
    <property type="match status" value="2"/>
</dbReference>
<accession>A0A0G0U6Z8</accession>
<dbReference type="Gene3D" id="3.40.1550.20">
    <property type="entry name" value="Transcriptional regulator MraZ domain"/>
    <property type="match status" value="1"/>
</dbReference>
<protein>
    <recommendedName>
        <fullName evidence="1 7">Transcriptional regulator MraZ</fullName>
    </recommendedName>
</protein>
<dbReference type="CDD" id="cd16321">
    <property type="entry name" value="MraZ_C"/>
    <property type="match status" value="1"/>
</dbReference>